<name>A0ABR0FUF0_9PEZI</name>
<feature type="compositionally biased region" description="Low complexity" evidence="1">
    <location>
        <begin position="489"/>
        <end position="506"/>
    </location>
</feature>
<dbReference type="GeneID" id="87893010"/>
<feature type="compositionally biased region" description="Acidic residues" evidence="1">
    <location>
        <begin position="64"/>
        <end position="89"/>
    </location>
</feature>
<comment type="caution">
    <text evidence="2">The sequence shown here is derived from an EMBL/GenBank/DDBJ whole genome shotgun (WGS) entry which is preliminary data.</text>
</comment>
<proteinExistence type="predicted"/>
<dbReference type="EMBL" id="JAFFGZ010000001">
    <property type="protein sequence ID" value="KAK4647595.1"/>
    <property type="molecule type" value="Genomic_DNA"/>
</dbReference>
<evidence type="ECO:0000313" key="3">
    <source>
        <dbReference type="Proteomes" id="UP001322138"/>
    </source>
</evidence>
<protein>
    <submittedName>
        <fullName evidence="2">Uncharacterized protein</fullName>
    </submittedName>
</protein>
<evidence type="ECO:0000256" key="1">
    <source>
        <dbReference type="SAM" id="MobiDB-lite"/>
    </source>
</evidence>
<reference evidence="2 3" key="1">
    <citation type="journal article" date="2023" name="bioRxiv">
        <title>High-quality genome assemblies of four members of thePodospora anserinaspecies complex.</title>
        <authorList>
            <person name="Ament-Velasquez S.L."/>
            <person name="Vogan A.A."/>
            <person name="Wallerman O."/>
            <person name="Hartmann F."/>
            <person name="Gautier V."/>
            <person name="Silar P."/>
            <person name="Giraud T."/>
            <person name="Johannesson H."/>
        </authorList>
    </citation>
    <scope>NUCLEOTIDE SEQUENCE [LARGE SCALE GENOMIC DNA]</scope>
    <source>
        <strain evidence="2 3">CBS 112042</strain>
    </source>
</reference>
<feature type="region of interest" description="Disordered" evidence="1">
    <location>
        <begin position="63"/>
        <end position="98"/>
    </location>
</feature>
<feature type="region of interest" description="Disordered" evidence="1">
    <location>
        <begin position="484"/>
        <end position="527"/>
    </location>
</feature>
<dbReference type="RefSeq" id="XP_062736571.1">
    <property type="nucleotide sequence ID" value="XM_062873528.1"/>
</dbReference>
<dbReference type="Pfam" id="PF08728">
    <property type="entry name" value="CRT10"/>
    <property type="match status" value="1"/>
</dbReference>
<organism evidence="2 3">
    <name type="scientific">Podospora bellae-mahoneyi</name>
    <dbReference type="NCBI Taxonomy" id="2093777"/>
    <lineage>
        <taxon>Eukaryota</taxon>
        <taxon>Fungi</taxon>
        <taxon>Dikarya</taxon>
        <taxon>Ascomycota</taxon>
        <taxon>Pezizomycotina</taxon>
        <taxon>Sordariomycetes</taxon>
        <taxon>Sordariomycetidae</taxon>
        <taxon>Sordariales</taxon>
        <taxon>Podosporaceae</taxon>
        <taxon>Podospora</taxon>
    </lineage>
</organism>
<dbReference type="InterPro" id="IPR014839">
    <property type="entry name" value="Crt10"/>
</dbReference>
<accession>A0ABR0FUF0</accession>
<dbReference type="Proteomes" id="UP001322138">
    <property type="component" value="Unassembled WGS sequence"/>
</dbReference>
<sequence length="783" mass="86334">MFSSSSKDMMNAAEGTEQPTEAGYEEVYVHPVCHVQTPENRFGPGIRESFTAHVDMLNTAAVGDDFDFDEDDADSADDDYPDDEDEYESDNANPAGTGWLPSLIGMSANELMSMMGPVQALGLGVADANEAGTTSNTPSFPHCSSGRCNLTALSQRYNLYFAAYQDKIYVYQPQRAPRILPPPCLILHPATTKLAALYPGELDRRFSHQINNMIVGNLGNLEIVLFACDDGDIGAYYTHALVHWIKTYPKQDGAGPFSRSTPKPRMFFHENVTLSAWGLAIHQQSRLIAVGSNRHEVTVFAFALLRQDQEDDAYELDESPELWTGQTALQLQKHFQSRTRTWKITLPLGISGHNIPSVSFLDDEHGNADKIAAIDIWGVVWLLDIWKIGTGPVVIPATSEAHRYLRGWCVMILPGSAFKPTKSARETLGVTAKEILQPKANVLDITCGLYYVKDLAVNVGDMIRNRPYANSTVYEKLHNLAAGGCPAPSEEGSSSLSSEWESVSGDSDSDDDDSLIPSMALNPPMGNAASTTRWGALNRSINSRSSAIKDLFDEVQLRREIVPMSGETPDPGKPPLTHQSVSRICNDRQKRAELARVEDFGALPKNYSLLRTSAADLELVPFDRTLARPVFRHVLTFLAPGLGQPVHDFSQIRSERIHMMLHVPELFLVVLGSEVGRVALVTLTKSGKVVDGVPLRRGFRVDCVLPRKAEEKKKVRPSCGLVGIAISPEPVPGPRVKGQLELCPAGMVRRGPVVYRLILHYADHTILMYDLMRGNPKEELMIF</sequence>
<keyword evidence="3" id="KW-1185">Reference proteome</keyword>
<evidence type="ECO:0000313" key="2">
    <source>
        <dbReference type="EMBL" id="KAK4647595.1"/>
    </source>
</evidence>
<gene>
    <name evidence="2" type="ORF">QC761_102840</name>
</gene>